<dbReference type="OrthoDB" id="5847132at2759"/>
<dbReference type="PANTHER" id="PTHR46339:SF5">
    <property type="entry name" value="BPTI_KUNITZ INHIBITOR DOMAIN-CONTAINING PROTEIN"/>
    <property type="match status" value="1"/>
</dbReference>
<dbReference type="PANTHER" id="PTHR46339">
    <property type="entry name" value="PROTEIN CBG15282-RELATED"/>
    <property type="match status" value="1"/>
</dbReference>
<sequence>MGHTKIFVNIRGEEGGKAKAATSWVHHRLYNSKIFQLEDPIPKDVSDLYDCIDNSMFWQAQGLDANHHPIGVCCMNRAFTCQQPKKGESHALGSVPRWWYNGVTGSCQQFLFDPQAAEVSPNNFETLNHCESFCKDTCPRGNPAYLNSKTDVNQSPHIGCSLTQPCPEPFKCMEVASQNLCCPSRKTICNEAGGRAKDPFRSTPYDPGMRFDQLTGEQANYAI</sequence>
<dbReference type="SMART" id="SM00131">
    <property type="entry name" value="KU"/>
    <property type="match status" value="1"/>
</dbReference>
<reference evidence="2 3" key="1">
    <citation type="submission" date="2018-11" db="EMBL/GenBank/DDBJ databases">
        <authorList>
            <consortium name="Pathogen Informatics"/>
        </authorList>
    </citation>
    <scope>NUCLEOTIDE SEQUENCE [LARGE SCALE GENOMIC DNA]</scope>
</reference>
<evidence type="ECO:0000259" key="1">
    <source>
        <dbReference type="PROSITE" id="PS50279"/>
    </source>
</evidence>
<dbReference type="AlphaFoldDB" id="A0A3P6SKU5"/>
<dbReference type="Proteomes" id="UP000271889">
    <property type="component" value="Unassembled WGS sequence"/>
</dbReference>
<protein>
    <recommendedName>
        <fullName evidence="1">BPTI/Kunitz inhibitor domain-containing protein</fullName>
    </recommendedName>
</protein>
<dbReference type="Pfam" id="PF00014">
    <property type="entry name" value="Kunitz_BPTI"/>
    <property type="match status" value="1"/>
</dbReference>
<organism evidence="2 3">
    <name type="scientific">Cylicostephanus goldi</name>
    <name type="common">Nematode worm</name>
    <dbReference type="NCBI Taxonomy" id="71465"/>
    <lineage>
        <taxon>Eukaryota</taxon>
        <taxon>Metazoa</taxon>
        <taxon>Ecdysozoa</taxon>
        <taxon>Nematoda</taxon>
        <taxon>Chromadorea</taxon>
        <taxon>Rhabditida</taxon>
        <taxon>Rhabditina</taxon>
        <taxon>Rhabditomorpha</taxon>
        <taxon>Strongyloidea</taxon>
        <taxon>Strongylidae</taxon>
        <taxon>Cylicostephanus</taxon>
    </lineage>
</organism>
<keyword evidence="3" id="KW-1185">Reference proteome</keyword>
<feature type="domain" description="BPTI/Kunitz inhibitor" evidence="1">
    <location>
        <begin position="81"/>
        <end position="134"/>
    </location>
</feature>
<evidence type="ECO:0000313" key="3">
    <source>
        <dbReference type="Proteomes" id="UP000271889"/>
    </source>
</evidence>
<gene>
    <name evidence="2" type="ORF">CGOC_LOCUS6381</name>
</gene>
<feature type="non-terminal residue" evidence="2">
    <location>
        <position position="223"/>
    </location>
</feature>
<dbReference type="InterPro" id="IPR053014">
    <property type="entry name" value="Cuticle_assoc_divergent"/>
</dbReference>
<dbReference type="EMBL" id="UYRV01020707">
    <property type="protein sequence ID" value="VDK68035.1"/>
    <property type="molecule type" value="Genomic_DNA"/>
</dbReference>
<dbReference type="SUPFAM" id="SSF57362">
    <property type="entry name" value="BPTI-like"/>
    <property type="match status" value="1"/>
</dbReference>
<name>A0A3P6SKU5_CYLGO</name>
<proteinExistence type="predicted"/>
<accession>A0A3P6SKU5</accession>
<dbReference type="GO" id="GO:0004867">
    <property type="term" value="F:serine-type endopeptidase inhibitor activity"/>
    <property type="evidence" value="ECO:0007669"/>
    <property type="project" value="InterPro"/>
</dbReference>
<dbReference type="InterPro" id="IPR036880">
    <property type="entry name" value="Kunitz_BPTI_sf"/>
</dbReference>
<dbReference type="Gene3D" id="4.10.410.10">
    <property type="entry name" value="Pancreatic trypsin inhibitor Kunitz domain"/>
    <property type="match status" value="1"/>
</dbReference>
<dbReference type="PROSITE" id="PS50279">
    <property type="entry name" value="BPTI_KUNITZ_2"/>
    <property type="match status" value="1"/>
</dbReference>
<evidence type="ECO:0000313" key="2">
    <source>
        <dbReference type="EMBL" id="VDK68035.1"/>
    </source>
</evidence>
<dbReference type="InterPro" id="IPR002223">
    <property type="entry name" value="Kunitz_BPTI"/>
</dbReference>